<dbReference type="RefSeq" id="XP_024873791.1">
    <property type="nucleotide sequence ID" value="XM_025018023.1"/>
</dbReference>
<evidence type="ECO:0000313" key="2">
    <source>
        <dbReference type="Proteomes" id="UP000504618"/>
    </source>
</evidence>
<sequence>MTSEKRQVSTRKEEVRFSRQQFSVDYIKKRANSSTFSRKPKDFTNIVVCNIIRNIMNITCRMRWLIDGVPRPMSKKSTVRIGTHDRHFHCSEVLACALLKLLPQYKDASIVRSEDKSILDTCDIVVGVGGEYNPSRRRYDHNTREFQEWMNIVIREPEHHRKVKLTSAGLIYYQFGREILKNVLSDVTEDIIINKMFAFIYAKLIREIDFMDEHKCKLESYTDLSARVCRLNPLWDSQDEKKDKQFEKAMALVRKEFLDIVKDARNIRLPSMDIVRHAVENRFKVDPSGEIIMLSKVITYEDYLFKLEKDLNVSPSIKYVIWKTGNIYCIGCVQEYYVYRMLFPKAWGGLSHDTLVKACGIEGALHVHPDCYVGGHETEGGAVAMARKALEIRKTVQGVAE</sequence>
<accession>A0A6J1PX63</accession>
<dbReference type="GeneID" id="112455825"/>
<dbReference type="GO" id="GO:0005634">
    <property type="term" value="C:nucleus"/>
    <property type="evidence" value="ECO:0007669"/>
    <property type="project" value="TreeGrafter"/>
</dbReference>
<dbReference type="AlphaFoldDB" id="A0A6J1PX63"/>
<dbReference type="OrthoDB" id="10265310at2759"/>
<comment type="similarity">
    <text evidence="1">Belongs to the MYG1 family.</text>
</comment>
<name>A0A6J1PX63_9HYME</name>
<proteinExistence type="inferred from homology"/>
<evidence type="ECO:0000256" key="1">
    <source>
        <dbReference type="ARBA" id="ARBA00010105"/>
    </source>
</evidence>
<evidence type="ECO:0000313" key="3">
    <source>
        <dbReference type="RefSeq" id="XP_024873791.1"/>
    </source>
</evidence>
<dbReference type="Proteomes" id="UP000504618">
    <property type="component" value="Unplaced"/>
</dbReference>
<dbReference type="InterPro" id="IPR003226">
    <property type="entry name" value="MYG1_exonuclease"/>
</dbReference>
<protein>
    <submittedName>
        <fullName evidence="3">UPF0160 protein MYG1, mitochondrial-like isoform X1</fullName>
    </submittedName>
</protein>
<gene>
    <name evidence="3" type="primary">LOC112455825</name>
</gene>
<organism evidence="2 3">
    <name type="scientific">Temnothorax curvispinosus</name>
    <dbReference type="NCBI Taxonomy" id="300111"/>
    <lineage>
        <taxon>Eukaryota</taxon>
        <taxon>Metazoa</taxon>
        <taxon>Ecdysozoa</taxon>
        <taxon>Arthropoda</taxon>
        <taxon>Hexapoda</taxon>
        <taxon>Insecta</taxon>
        <taxon>Pterygota</taxon>
        <taxon>Neoptera</taxon>
        <taxon>Endopterygota</taxon>
        <taxon>Hymenoptera</taxon>
        <taxon>Apocrita</taxon>
        <taxon>Aculeata</taxon>
        <taxon>Formicoidea</taxon>
        <taxon>Formicidae</taxon>
        <taxon>Myrmicinae</taxon>
        <taxon>Temnothorax</taxon>
    </lineage>
</organism>
<dbReference type="Pfam" id="PF03690">
    <property type="entry name" value="MYG1_exonuc"/>
    <property type="match status" value="1"/>
</dbReference>
<dbReference type="PANTHER" id="PTHR11215">
    <property type="entry name" value="METAL DEPENDENT HYDROLASE - RELATED"/>
    <property type="match status" value="1"/>
</dbReference>
<dbReference type="PANTHER" id="PTHR11215:SF1">
    <property type="entry name" value="MYG1 EXONUCLEASE"/>
    <property type="match status" value="1"/>
</dbReference>
<reference evidence="3" key="1">
    <citation type="submission" date="2025-08" db="UniProtKB">
        <authorList>
            <consortium name="RefSeq"/>
        </authorList>
    </citation>
    <scope>IDENTIFICATION</scope>
    <source>
        <tissue evidence="3">Whole body</tissue>
    </source>
</reference>
<keyword evidence="2" id="KW-1185">Reference proteome</keyword>
<dbReference type="GO" id="GO:0005737">
    <property type="term" value="C:cytoplasm"/>
    <property type="evidence" value="ECO:0007669"/>
    <property type="project" value="TreeGrafter"/>
</dbReference>